<keyword evidence="7" id="KW-1185">Reference proteome</keyword>
<dbReference type="EMBL" id="CADCXU010017462">
    <property type="protein sequence ID" value="CAB0006225.1"/>
    <property type="molecule type" value="Genomic_DNA"/>
</dbReference>
<evidence type="ECO:0000313" key="7">
    <source>
        <dbReference type="Proteomes" id="UP000479000"/>
    </source>
</evidence>
<dbReference type="Pfam" id="PF05253">
    <property type="entry name" value="zf-U11-48K"/>
    <property type="match status" value="1"/>
</dbReference>
<proteinExistence type="predicted"/>
<evidence type="ECO:0000313" key="6">
    <source>
        <dbReference type="EMBL" id="CAB0006225.1"/>
    </source>
</evidence>
<evidence type="ECO:0000259" key="5">
    <source>
        <dbReference type="PROSITE" id="PS51800"/>
    </source>
</evidence>
<keyword evidence="1" id="KW-0479">Metal-binding</keyword>
<feature type="domain" description="CHHC U11-48K-type" evidence="5">
    <location>
        <begin position="46"/>
        <end position="73"/>
    </location>
</feature>
<dbReference type="PROSITE" id="PS51800">
    <property type="entry name" value="ZF_CHHC_U11_48K"/>
    <property type="match status" value="2"/>
</dbReference>
<feature type="region of interest" description="Disordered" evidence="4">
    <location>
        <begin position="124"/>
        <end position="146"/>
    </location>
</feature>
<dbReference type="SUPFAM" id="SSF57667">
    <property type="entry name" value="beta-beta-alpha zinc fingers"/>
    <property type="match status" value="1"/>
</dbReference>
<sequence length="146" mass="16679">MTRDDLVHQESRNSTMNIAEPQTCMKMGEPRFMRTKDNDFVDQEQIAVCPFNRSHVMKTTKLQYHIVKCMKNYTGKKVVCPYNHSEYFEPEELIFHLANCASRAAAEVANKRIVASKPVVPVNASTGPFPASDRHSDENWGLDDED</sequence>
<keyword evidence="2" id="KW-0863">Zinc-finger</keyword>
<evidence type="ECO:0000256" key="2">
    <source>
        <dbReference type="ARBA" id="ARBA00022771"/>
    </source>
</evidence>
<accession>A0A6H5GTF9</accession>
<dbReference type="Proteomes" id="UP000479000">
    <property type="component" value="Unassembled WGS sequence"/>
</dbReference>
<dbReference type="GO" id="GO:0008270">
    <property type="term" value="F:zinc ion binding"/>
    <property type="evidence" value="ECO:0007669"/>
    <property type="project" value="UniProtKB-KW"/>
</dbReference>
<feature type="domain" description="CHHC U11-48K-type" evidence="5">
    <location>
        <begin position="77"/>
        <end position="104"/>
    </location>
</feature>
<organism evidence="6 7">
    <name type="scientific">Nesidiocoris tenuis</name>
    <dbReference type="NCBI Taxonomy" id="355587"/>
    <lineage>
        <taxon>Eukaryota</taxon>
        <taxon>Metazoa</taxon>
        <taxon>Ecdysozoa</taxon>
        <taxon>Arthropoda</taxon>
        <taxon>Hexapoda</taxon>
        <taxon>Insecta</taxon>
        <taxon>Pterygota</taxon>
        <taxon>Neoptera</taxon>
        <taxon>Paraneoptera</taxon>
        <taxon>Hemiptera</taxon>
        <taxon>Heteroptera</taxon>
        <taxon>Panheteroptera</taxon>
        <taxon>Cimicomorpha</taxon>
        <taxon>Miridae</taxon>
        <taxon>Dicyphina</taxon>
        <taxon>Nesidiocoris</taxon>
    </lineage>
</organism>
<dbReference type="AlphaFoldDB" id="A0A6H5GTF9"/>
<protein>
    <recommendedName>
        <fullName evidence="5">CHHC U11-48K-type domain-containing protein</fullName>
    </recommendedName>
</protein>
<keyword evidence="3" id="KW-0862">Zinc</keyword>
<evidence type="ECO:0000256" key="4">
    <source>
        <dbReference type="SAM" id="MobiDB-lite"/>
    </source>
</evidence>
<dbReference type="InterPro" id="IPR036236">
    <property type="entry name" value="Znf_C2H2_sf"/>
</dbReference>
<gene>
    <name evidence="6" type="ORF">NTEN_LOCUS11702</name>
</gene>
<dbReference type="OrthoDB" id="6627238at2759"/>
<reference evidence="6 7" key="1">
    <citation type="submission" date="2020-02" db="EMBL/GenBank/DDBJ databases">
        <authorList>
            <person name="Ferguson B K."/>
        </authorList>
    </citation>
    <scope>NUCLEOTIDE SEQUENCE [LARGE SCALE GENOMIC DNA]</scope>
</reference>
<name>A0A6H5GTF9_9HEMI</name>
<evidence type="ECO:0000256" key="1">
    <source>
        <dbReference type="ARBA" id="ARBA00022723"/>
    </source>
</evidence>
<evidence type="ECO:0000256" key="3">
    <source>
        <dbReference type="ARBA" id="ARBA00022833"/>
    </source>
</evidence>
<dbReference type="InterPro" id="IPR022776">
    <property type="entry name" value="TRM13/UPF0224_CHHC_Znf_dom"/>
</dbReference>